<dbReference type="InterPro" id="IPR003018">
    <property type="entry name" value="GAF"/>
</dbReference>
<dbReference type="Proteomes" id="UP001597344">
    <property type="component" value="Unassembled WGS sequence"/>
</dbReference>
<evidence type="ECO:0000256" key="5">
    <source>
        <dbReference type="ARBA" id="ARBA00023159"/>
    </source>
</evidence>
<keyword evidence="3" id="KW-0805">Transcription regulation</keyword>
<evidence type="ECO:0000313" key="9">
    <source>
        <dbReference type="Proteomes" id="UP001597344"/>
    </source>
</evidence>
<dbReference type="InterPro" id="IPR009057">
    <property type="entry name" value="Homeodomain-like_sf"/>
</dbReference>
<keyword evidence="1" id="KW-0547">Nucleotide-binding</keyword>
<dbReference type="InterPro" id="IPR002197">
    <property type="entry name" value="HTH_Fis"/>
</dbReference>
<dbReference type="PROSITE" id="PS50045">
    <property type="entry name" value="SIGMA54_INTERACT_4"/>
    <property type="match status" value="1"/>
</dbReference>
<dbReference type="PANTHER" id="PTHR32071">
    <property type="entry name" value="TRANSCRIPTIONAL REGULATORY PROTEIN"/>
    <property type="match status" value="1"/>
</dbReference>
<dbReference type="Pfam" id="PF25601">
    <property type="entry name" value="AAA_lid_14"/>
    <property type="match status" value="1"/>
</dbReference>
<evidence type="ECO:0000256" key="6">
    <source>
        <dbReference type="ARBA" id="ARBA00023163"/>
    </source>
</evidence>
<dbReference type="SUPFAM" id="SSF55781">
    <property type="entry name" value="GAF domain-like"/>
    <property type="match status" value="7"/>
</dbReference>
<dbReference type="PROSITE" id="PS00675">
    <property type="entry name" value="SIGMA54_INTERACT_1"/>
    <property type="match status" value="1"/>
</dbReference>
<organism evidence="8 9">
    <name type="scientific">Aquimarina celericrescens</name>
    <dbReference type="NCBI Taxonomy" id="1964542"/>
    <lineage>
        <taxon>Bacteria</taxon>
        <taxon>Pseudomonadati</taxon>
        <taxon>Bacteroidota</taxon>
        <taxon>Flavobacteriia</taxon>
        <taxon>Flavobacteriales</taxon>
        <taxon>Flavobacteriaceae</taxon>
        <taxon>Aquimarina</taxon>
    </lineage>
</organism>
<dbReference type="InterPro" id="IPR025944">
    <property type="entry name" value="Sigma_54_int_dom_CS"/>
</dbReference>
<reference evidence="9" key="1">
    <citation type="journal article" date="2019" name="Int. J. Syst. Evol. Microbiol.">
        <title>The Global Catalogue of Microorganisms (GCM) 10K type strain sequencing project: providing services to taxonomists for standard genome sequencing and annotation.</title>
        <authorList>
            <consortium name="The Broad Institute Genomics Platform"/>
            <consortium name="The Broad Institute Genome Sequencing Center for Infectious Disease"/>
            <person name="Wu L."/>
            <person name="Ma J."/>
        </authorList>
    </citation>
    <scope>NUCLEOTIDE SEQUENCE [LARGE SCALE GENOMIC DNA]</scope>
    <source>
        <strain evidence="9">DT92</strain>
    </source>
</reference>
<dbReference type="RefSeq" id="WP_378319638.1">
    <property type="nucleotide sequence ID" value="NZ_JBHUHY010000004.1"/>
</dbReference>
<dbReference type="Pfam" id="PF01590">
    <property type="entry name" value="GAF"/>
    <property type="match status" value="2"/>
</dbReference>
<feature type="domain" description="Sigma-54 factor interaction" evidence="7">
    <location>
        <begin position="1477"/>
        <end position="1706"/>
    </location>
</feature>
<dbReference type="PANTHER" id="PTHR32071:SF117">
    <property type="entry name" value="PTS-DEPENDENT DIHYDROXYACETONE KINASE OPERON REGULATORY PROTEIN-RELATED"/>
    <property type="match status" value="1"/>
</dbReference>
<gene>
    <name evidence="8" type="ORF">ACFSJT_07575</name>
</gene>
<name>A0ABW5AXM1_9FLAO</name>
<protein>
    <submittedName>
        <fullName evidence="8">Sigma 54-interacting transcriptional regulator</fullName>
    </submittedName>
</protein>
<keyword evidence="4" id="KW-0238">DNA-binding</keyword>
<sequence>MTSKEEKLVQQLQEEIQFKETLLSISEAVASIKGREALLKVVFEKIKPIFNFYDVGLFVIHKNGSASDLAAINPNISPSEVNHKLFIQGINTFEYKKSAIEWVVNIVENNKQPYILHYNEELYNTWPDYYQTDIMKEVGYEESMITTLSVGGDLIGAFFVNSLQKNNFQITQFPLFQAIADQLAVAVSNVLANEQLLEEKRFKETLLDISEAVASTQTGSQLIKVILDHIQPIFNFYDIGLFVFDNQNNYLNDWVVKYPILSDSKGSQQMFENPSKYGQIEINTDGLVSELMRKLTNDGSPLIVNLSELADNYPDFVQNDIIKEEGYQDTMIALLRYSGEILGLFCLNSCEKKNYRKEQFPLFQAIADQLAVAVSNVNANEQLLEEKRFKETLLGISEAVASIQDRKELFRVIFERIRPLVKFDDFGLFHLDASGRYHRDLAVTDEHSIYNTGVKASKINEYLPHDDSVKVFMNEGPMTISLGELTKRFPGHPFFPFMQEAGLKQIFGGPLVYQGKKIGMLAFNSKQENFYSEKDFPLFQAIADQLAVAVSNVLANEQLVEEKQKTEDLLAITESIANITTGPELIKAIFDKLQKVFPFDDAGLFHLDYENNRERDLTVDYGYEISGINAAHVHEGLTGWMPLSQASKLVVQQGVLVKGKEIYEELEHPHFKNPKNRIFEQIIAAPLQHGDQTIGLLCFYGKQPNTFDNQLPLFKAITDQMSIALNNIIANEQLIEEKRKTEDLLAITESIANITTGPELVLAIFDKLQKVFPFDNAGLFHLDWENEKERDLIVDYEYYSSETSKTINSSGIRGWLPMTELSKRMAEKTVILSTETLYKKHQHPHFQYTKKVPFQQIIAGPLKQGERTIGLFYFWSKTPQAFDEKLVLFNTVADQLSVALSNVLANEQLVEEKQKTEDLLAITESIANITTGPELVCAIFDKLHKVLQFDEAGLFHLDWENEKERDLIIDYGYFVSETGKSINQSGITGWLPMTELSKSIARKTVLLSTEKLYQKYRHPHFKYTKKVPFQQIIAGPLKQGKQAIGLFYFWSKVPNAFDDKLTLFNAMSDQLSVALSNILANEAIQLDNKHKKVSLDIAKSIGTINKIDVLLKETVKTLVPIFKSQEHALIIIDEEQDEYVDLAVMRQEIAGNALDLKLSEKGFYSRVKIPYKGSQLEEVVLSIKQNNDIPVLFDYNKDYSQYKDKKLLEELRKKLDTCAIALLKVSGKIIGVFILAYTEGNKFDISQIELFKSLSNQLALAVSNVLAAEDIQRREQEKSLQISIVNTLNSNIAWKDKLLQLTQSFSNHLDNHVVIFAFQPERSTEFCHTFEKVGANEYRHFDYQNFLDFIELDEEEYRNNKEKTNGSLLQTCTAFVKHQQKNTVLQKVAKKFNVNSRLTTSFKLTFPGHYRLSFLSKNDLGYTEKDKQLLEVIRPSLELALEKVFALERITELNAQLRQEKNYLREEIKLDHDFENIIGQHISLKNAFEQVRQLAPMDISVLITGETGTGKELIARALHETSVRSEKTLIKMNCAAMPSELIESELFGHEKGAFTGATKQRIGKFELAHESTIFLDEVGELSLEAQAKLLRVLQEKEFERLGGSKTLTSDFRVVAATNRNLQEAIDEGTFRSDLFYRLNGFQIYLPPLRARLEDAPLLARHFAKTFAYKIGKPFTGFTPQSLLQIQEYSWPGNVRELKNRVEQALVTAKTDIVTLQFSDESPLQHPVISTKGMVREGLTIDYIEERKNLLEKELLTQVLEQTNWRVSGQKGAAKLLGLKATTLEYRMKKLHISKPS</sequence>
<dbReference type="EMBL" id="JBHUHY010000004">
    <property type="protein sequence ID" value="MFD2186649.1"/>
    <property type="molecule type" value="Genomic_DNA"/>
</dbReference>
<keyword evidence="2" id="KW-0067">ATP-binding</keyword>
<evidence type="ECO:0000256" key="1">
    <source>
        <dbReference type="ARBA" id="ARBA00022741"/>
    </source>
</evidence>
<evidence type="ECO:0000256" key="4">
    <source>
        <dbReference type="ARBA" id="ARBA00023125"/>
    </source>
</evidence>
<evidence type="ECO:0000259" key="7">
    <source>
        <dbReference type="PROSITE" id="PS50045"/>
    </source>
</evidence>
<dbReference type="Pfam" id="PF13185">
    <property type="entry name" value="GAF_2"/>
    <property type="match status" value="2"/>
</dbReference>
<evidence type="ECO:0000313" key="8">
    <source>
        <dbReference type="EMBL" id="MFD2186649.1"/>
    </source>
</evidence>
<evidence type="ECO:0000256" key="2">
    <source>
        <dbReference type="ARBA" id="ARBA00022840"/>
    </source>
</evidence>
<dbReference type="SUPFAM" id="SSF46689">
    <property type="entry name" value="Homeodomain-like"/>
    <property type="match status" value="1"/>
</dbReference>
<dbReference type="Pfam" id="PF02954">
    <property type="entry name" value="HTH_8"/>
    <property type="match status" value="1"/>
</dbReference>
<keyword evidence="6" id="KW-0804">Transcription</keyword>
<proteinExistence type="predicted"/>
<dbReference type="Gene3D" id="3.40.50.300">
    <property type="entry name" value="P-loop containing nucleotide triphosphate hydrolases"/>
    <property type="match status" value="1"/>
</dbReference>
<dbReference type="CDD" id="cd00009">
    <property type="entry name" value="AAA"/>
    <property type="match status" value="1"/>
</dbReference>
<dbReference type="Gene3D" id="1.10.8.60">
    <property type="match status" value="1"/>
</dbReference>
<keyword evidence="9" id="KW-1185">Reference proteome</keyword>
<dbReference type="InterPro" id="IPR029016">
    <property type="entry name" value="GAF-like_dom_sf"/>
</dbReference>
<dbReference type="Pfam" id="PF00158">
    <property type="entry name" value="Sigma54_activat"/>
    <property type="match status" value="1"/>
</dbReference>
<dbReference type="InterPro" id="IPR002078">
    <property type="entry name" value="Sigma_54_int"/>
</dbReference>
<dbReference type="SMART" id="SM00382">
    <property type="entry name" value="AAA"/>
    <property type="match status" value="1"/>
</dbReference>
<evidence type="ECO:0000256" key="3">
    <source>
        <dbReference type="ARBA" id="ARBA00023015"/>
    </source>
</evidence>
<keyword evidence="5" id="KW-0010">Activator</keyword>
<comment type="caution">
    <text evidence="8">The sequence shown here is derived from an EMBL/GenBank/DDBJ whole genome shotgun (WGS) entry which is preliminary data.</text>
</comment>
<dbReference type="InterPro" id="IPR025662">
    <property type="entry name" value="Sigma_54_int_dom_ATP-bd_1"/>
</dbReference>
<accession>A0ABW5AXM1</accession>
<dbReference type="InterPro" id="IPR058031">
    <property type="entry name" value="AAA_lid_NorR"/>
</dbReference>
<dbReference type="SUPFAM" id="SSF52540">
    <property type="entry name" value="P-loop containing nucleoside triphosphate hydrolases"/>
    <property type="match status" value="1"/>
</dbReference>
<dbReference type="SMART" id="SM00065">
    <property type="entry name" value="GAF"/>
    <property type="match status" value="5"/>
</dbReference>
<dbReference type="InterPro" id="IPR003593">
    <property type="entry name" value="AAA+_ATPase"/>
</dbReference>
<dbReference type="InterPro" id="IPR027417">
    <property type="entry name" value="P-loop_NTPase"/>
</dbReference>
<dbReference type="Gene3D" id="3.30.450.40">
    <property type="match status" value="7"/>
</dbReference>
<dbReference type="Gene3D" id="1.10.10.60">
    <property type="entry name" value="Homeodomain-like"/>
    <property type="match status" value="1"/>
</dbReference>
<dbReference type="PROSITE" id="PS00688">
    <property type="entry name" value="SIGMA54_INTERACT_3"/>
    <property type="match status" value="1"/>
</dbReference>